<dbReference type="InterPro" id="IPR008258">
    <property type="entry name" value="Transglycosylase_SLT_dom_1"/>
</dbReference>
<evidence type="ECO:0000259" key="3">
    <source>
        <dbReference type="Pfam" id="PF26571"/>
    </source>
</evidence>
<dbReference type="STRING" id="561176.SAMN04488561_3554"/>
<proteinExistence type="predicted"/>
<evidence type="ECO:0000313" key="4">
    <source>
        <dbReference type="EMBL" id="SEE94481.1"/>
    </source>
</evidence>
<dbReference type="CDD" id="cd00254">
    <property type="entry name" value="LT-like"/>
    <property type="match status" value="1"/>
</dbReference>
<feature type="domain" description="Transglycosylase SLT" evidence="2">
    <location>
        <begin position="73"/>
        <end position="188"/>
    </location>
</feature>
<evidence type="ECO:0000256" key="1">
    <source>
        <dbReference type="SAM" id="MobiDB-lite"/>
    </source>
</evidence>
<dbReference type="InterPro" id="IPR058593">
    <property type="entry name" value="ARB_07466-like_C"/>
</dbReference>
<dbReference type="OrthoDB" id="5171895at2"/>
<dbReference type="RefSeq" id="WP_069114080.1">
    <property type="nucleotide sequence ID" value="NZ_FNUC01000003.1"/>
</dbReference>
<accession>A0A1H5N0S8</accession>
<dbReference type="AlphaFoldDB" id="A0A1H5N0S8"/>
<dbReference type="Pfam" id="PF01464">
    <property type="entry name" value="SLT"/>
    <property type="match status" value="1"/>
</dbReference>
<protein>
    <submittedName>
        <fullName evidence="4">Transglycosylase SLT domain-containing protein</fullName>
    </submittedName>
</protein>
<feature type="domain" description="ARB-07466-like C-terminal" evidence="3">
    <location>
        <begin position="264"/>
        <end position="372"/>
    </location>
</feature>
<feature type="region of interest" description="Disordered" evidence="1">
    <location>
        <begin position="217"/>
        <end position="239"/>
    </location>
</feature>
<gene>
    <name evidence="4" type="ORF">SAMN04488561_3554</name>
</gene>
<dbReference type="SUPFAM" id="SSF53955">
    <property type="entry name" value="Lysozyme-like"/>
    <property type="match status" value="1"/>
</dbReference>
<dbReference type="InterPro" id="IPR023346">
    <property type="entry name" value="Lysozyme-like_dom_sf"/>
</dbReference>
<name>A0A1H5N0S8_9ACTN</name>
<dbReference type="Gene3D" id="1.10.530.10">
    <property type="match status" value="1"/>
</dbReference>
<dbReference type="EMBL" id="FNUC01000003">
    <property type="protein sequence ID" value="SEE94481.1"/>
    <property type="molecule type" value="Genomic_DNA"/>
</dbReference>
<evidence type="ECO:0000259" key="2">
    <source>
        <dbReference type="Pfam" id="PF01464"/>
    </source>
</evidence>
<sequence length="387" mass="41627">MLKKSLLALVGGLVLLAPTVGLLAIAALMNPGGQSAVSCAEVPGGSSGQLADDAPVPDAARAWIAIATQACADLPETWVAAVMAQESSFRPDVFAMDVNGGTWGLFQINQHIWRTVYGDFDTDRNANGIWDIREPEIHAEYGARYLCNLLDDVRATRAAHPDWPSTTELTELEALVIAHNAGPGRLSTYPDILAVTRDYLDNVRQRMRDWAVPATVATAPPDPSLPGGEACEPDGPGSVGELPPPPAPFAGVPGGLVPDPTSSGLITRQLLHLLAETRRAFPDTGWSCWSPRPGTSSEHPVGRACDVTYGNQIGTYPTDVQVAEGWRMATWLQHHATALRVEYLIWQGVIWSLARDDEGWRPYDGGGMHDPNSPTGGHYDHVRITIL</sequence>
<dbReference type="Pfam" id="PF26571">
    <property type="entry name" value="VldE"/>
    <property type="match status" value="1"/>
</dbReference>
<organism evidence="4 5">
    <name type="scientific">Jiangella alba</name>
    <dbReference type="NCBI Taxonomy" id="561176"/>
    <lineage>
        <taxon>Bacteria</taxon>
        <taxon>Bacillati</taxon>
        <taxon>Actinomycetota</taxon>
        <taxon>Actinomycetes</taxon>
        <taxon>Jiangellales</taxon>
        <taxon>Jiangellaceae</taxon>
        <taxon>Jiangella</taxon>
    </lineage>
</organism>
<reference evidence="5" key="1">
    <citation type="submission" date="2016-10" db="EMBL/GenBank/DDBJ databases">
        <authorList>
            <person name="Varghese N."/>
            <person name="Submissions S."/>
        </authorList>
    </citation>
    <scope>NUCLEOTIDE SEQUENCE [LARGE SCALE GENOMIC DNA]</scope>
    <source>
        <strain evidence="5">DSM 45237</strain>
    </source>
</reference>
<evidence type="ECO:0000313" key="5">
    <source>
        <dbReference type="Proteomes" id="UP000181980"/>
    </source>
</evidence>
<keyword evidence="5" id="KW-1185">Reference proteome</keyword>
<dbReference type="Proteomes" id="UP000181980">
    <property type="component" value="Unassembled WGS sequence"/>
</dbReference>